<evidence type="ECO:0000313" key="3">
    <source>
        <dbReference type="EMBL" id="PZM12904.1"/>
    </source>
</evidence>
<dbReference type="Gene3D" id="3.40.50.300">
    <property type="entry name" value="P-loop containing nucleotide triphosphate hydrolases"/>
    <property type="match status" value="1"/>
</dbReference>
<dbReference type="SUPFAM" id="SSF52540">
    <property type="entry name" value="P-loop containing nucleoside triphosphate hydrolases"/>
    <property type="match status" value="1"/>
</dbReference>
<proteinExistence type="predicted"/>
<accession>A0A2W4D6A4</accession>
<name>A0A2W4D6A4_9HYPH</name>
<dbReference type="GO" id="GO:0016887">
    <property type="term" value="F:ATP hydrolysis activity"/>
    <property type="evidence" value="ECO:0007669"/>
    <property type="project" value="InterPro"/>
</dbReference>
<dbReference type="InterPro" id="IPR038729">
    <property type="entry name" value="Rad50/SbcC_AAA"/>
</dbReference>
<protein>
    <recommendedName>
        <fullName evidence="2">Rad50/SbcC-type AAA domain-containing protein</fullName>
    </recommendedName>
</protein>
<gene>
    <name evidence="3" type="ORF">CPY51_15290</name>
</gene>
<dbReference type="AlphaFoldDB" id="A0A2W4D6A4"/>
<dbReference type="GO" id="GO:0006302">
    <property type="term" value="P:double-strand break repair"/>
    <property type="evidence" value="ECO:0007669"/>
    <property type="project" value="InterPro"/>
</dbReference>
<dbReference type="EMBL" id="PCDP01000036">
    <property type="protein sequence ID" value="PZM12904.1"/>
    <property type="molecule type" value="Genomic_DNA"/>
</dbReference>
<evidence type="ECO:0000259" key="2">
    <source>
        <dbReference type="Pfam" id="PF13476"/>
    </source>
</evidence>
<dbReference type="Proteomes" id="UP000248925">
    <property type="component" value="Unassembled WGS sequence"/>
</dbReference>
<feature type="coiled-coil region" evidence="1">
    <location>
        <begin position="412"/>
        <end position="487"/>
    </location>
</feature>
<organism evidence="3 4">
    <name type="scientific">Rhizobium tubonense</name>
    <dbReference type="NCBI Taxonomy" id="484088"/>
    <lineage>
        <taxon>Bacteria</taxon>
        <taxon>Pseudomonadati</taxon>
        <taxon>Pseudomonadota</taxon>
        <taxon>Alphaproteobacteria</taxon>
        <taxon>Hyphomicrobiales</taxon>
        <taxon>Rhizobiaceae</taxon>
        <taxon>Rhizobium/Agrobacterium group</taxon>
        <taxon>Rhizobium</taxon>
    </lineage>
</organism>
<keyword evidence="4" id="KW-1185">Reference proteome</keyword>
<sequence>MRINIVYLKLLCRSSEELITFGSKISFFHGRMSSGKSTIVEMINYCLGGKLVKTPAVSSEVLKTQLTVRLGDTEVLIERAISASNVEVSWEQDGQVFREVLPLQAGERAVIGDDIFNLSDFLLVRMGSVPMKVRKRKADEDSELHRLSFRDFYRFCYLDQPHLDSSLFALEQPIKAEKSKDVLKFVLGFQSDVLTQLQQELQEKRQEQRSLREAAKQIREFLNTYGFASEASIDSQVDEINGLTEKLEIERAAQEAPTEFVEDSLRNEAVRLTDAHQLKAAAIEDIRLRQEEQEALRSELITLKMKAARAASASKVLQGATFKACPCCGTSVTTKSPPGHCYLCKAETDSDDEGDMPSSAVEQDLSDRIDDLDISLRRLSNSLRNQSRSLSEIQMKRAEISHSIDSARQSVESQYLQRARQIESELGKLNERRRFLMHVRAMPADIEARMESADKLSADVAKIMRNISEEEEKFEKGRIHVKALEENFKSILRAIKFPEIGDTDGIHINTRTWLPYIYPEGNFDAAWTFYDVGSGGKAVLFKISYALAIHKTAAEQGLPIPQLLIVDSTMKNITPDINPLVFKNFYKELYRLLNAELIDWQCIVVDQTFSPFEGFKTGTFERKMVVDDPEHPPLISYYRGH</sequence>
<evidence type="ECO:0000313" key="4">
    <source>
        <dbReference type="Proteomes" id="UP000248925"/>
    </source>
</evidence>
<dbReference type="OrthoDB" id="975794at2"/>
<keyword evidence="1" id="KW-0175">Coiled coil</keyword>
<dbReference type="RefSeq" id="WP_111161098.1">
    <property type="nucleotide sequence ID" value="NZ_PCDP01000036.1"/>
</dbReference>
<comment type="caution">
    <text evidence="3">The sequence shown here is derived from an EMBL/GenBank/DDBJ whole genome shotgun (WGS) entry which is preliminary data.</text>
</comment>
<dbReference type="Pfam" id="PF13476">
    <property type="entry name" value="AAA_23"/>
    <property type="match status" value="1"/>
</dbReference>
<evidence type="ECO:0000256" key="1">
    <source>
        <dbReference type="SAM" id="Coils"/>
    </source>
</evidence>
<feature type="coiled-coil region" evidence="1">
    <location>
        <begin position="187"/>
        <end position="224"/>
    </location>
</feature>
<reference evidence="3 4" key="1">
    <citation type="journal article" date="2018" name="Sci. Rep.">
        <title>Rhizobium tumorigenes sp. nov., a novel plant tumorigenic bacterium isolated from cane gall tumors on thornless blackberry.</title>
        <authorList>
            <person name="Kuzmanovi N."/>
            <person name="Smalla K."/>
            <person name="Gronow S."/>
            <person name="PuBawska J."/>
        </authorList>
    </citation>
    <scope>NUCLEOTIDE SEQUENCE [LARGE SCALE GENOMIC DNA]</scope>
    <source>
        <strain evidence="3 4">CCBAU 85046</strain>
    </source>
</reference>
<feature type="domain" description="Rad50/SbcC-type AAA" evidence="2">
    <location>
        <begin position="16"/>
        <end position="247"/>
    </location>
</feature>
<dbReference type="InterPro" id="IPR027417">
    <property type="entry name" value="P-loop_NTPase"/>
</dbReference>